<dbReference type="AlphaFoldDB" id="A0A917ASF4"/>
<organism evidence="2 3">
    <name type="scientific">Nesterenkonia cremea</name>
    <dbReference type="NCBI Taxonomy" id="1882340"/>
    <lineage>
        <taxon>Bacteria</taxon>
        <taxon>Bacillati</taxon>
        <taxon>Actinomycetota</taxon>
        <taxon>Actinomycetes</taxon>
        <taxon>Micrococcales</taxon>
        <taxon>Micrococcaceae</taxon>
        <taxon>Nesterenkonia</taxon>
    </lineage>
</organism>
<dbReference type="Pfam" id="PF12697">
    <property type="entry name" value="Abhydrolase_6"/>
    <property type="match status" value="1"/>
</dbReference>
<protein>
    <recommendedName>
        <fullName evidence="1">AB hydrolase-1 domain-containing protein</fullName>
    </recommendedName>
</protein>
<dbReference type="Gene3D" id="3.40.50.1820">
    <property type="entry name" value="alpha/beta hydrolase"/>
    <property type="match status" value="1"/>
</dbReference>
<gene>
    <name evidence="2" type="ORF">GCM10011401_15960</name>
</gene>
<evidence type="ECO:0000313" key="3">
    <source>
        <dbReference type="Proteomes" id="UP000633136"/>
    </source>
</evidence>
<dbReference type="RefSeq" id="WP_188684473.1">
    <property type="nucleotide sequence ID" value="NZ_BMIS01000006.1"/>
</dbReference>
<comment type="caution">
    <text evidence="2">The sequence shown here is derived from an EMBL/GenBank/DDBJ whole genome shotgun (WGS) entry which is preliminary data.</text>
</comment>
<dbReference type="SUPFAM" id="SSF53474">
    <property type="entry name" value="alpha/beta-Hydrolases"/>
    <property type="match status" value="1"/>
</dbReference>
<dbReference type="PANTHER" id="PTHR43798:SF33">
    <property type="entry name" value="HYDROLASE, PUTATIVE (AFU_ORTHOLOGUE AFUA_2G14860)-RELATED"/>
    <property type="match status" value="1"/>
</dbReference>
<feature type="domain" description="AB hydrolase-1" evidence="1">
    <location>
        <begin position="16"/>
        <end position="185"/>
    </location>
</feature>
<accession>A0A917ASF4</accession>
<dbReference type="Proteomes" id="UP000633136">
    <property type="component" value="Unassembled WGS sequence"/>
</dbReference>
<reference evidence="2" key="2">
    <citation type="submission" date="2020-09" db="EMBL/GenBank/DDBJ databases">
        <authorList>
            <person name="Sun Q."/>
            <person name="Zhou Y."/>
        </authorList>
    </citation>
    <scope>NUCLEOTIDE SEQUENCE</scope>
    <source>
        <strain evidence="2">CGMCC 1.15388</strain>
    </source>
</reference>
<dbReference type="InterPro" id="IPR000073">
    <property type="entry name" value="AB_hydrolase_1"/>
</dbReference>
<name>A0A917ASF4_9MICC</name>
<proteinExistence type="predicted"/>
<sequence>MTAEIAVRSLGEGPRVVMLHCDASTGAADWRKQEVLAERWQLIIPDRPGYGESPRVRVDFLVETEAHRPLLGDGAHLVGHSYGGVVALLLAAQNPDRVRSLTVIEPPAFGITEHPAVVRTRHELNALWTEELPTLEFYRRFSRAIGEREWPDRPLPAALEDGVASLMRERAPWHAHPDFEALAAAPFPLLSISGGHHPAFEAVCDVIAERTGAERTILGGKRHMVPQVGSALNEVLEDFWHRS</sequence>
<evidence type="ECO:0000259" key="1">
    <source>
        <dbReference type="Pfam" id="PF12697"/>
    </source>
</evidence>
<dbReference type="GO" id="GO:0047372">
    <property type="term" value="F:monoacylglycerol lipase activity"/>
    <property type="evidence" value="ECO:0007669"/>
    <property type="project" value="TreeGrafter"/>
</dbReference>
<dbReference type="GO" id="GO:0016020">
    <property type="term" value="C:membrane"/>
    <property type="evidence" value="ECO:0007669"/>
    <property type="project" value="TreeGrafter"/>
</dbReference>
<dbReference type="InterPro" id="IPR050266">
    <property type="entry name" value="AB_hydrolase_sf"/>
</dbReference>
<keyword evidence="3" id="KW-1185">Reference proteome</keyword>
<dbReference type="GO" id="GO:0046464">
    <property type="term" value="P:acylglycerol catabolic process"/>
    <property type="evidence" value="ECO:0007669"/>
    <property type="project" value="TreeGrafter"/>
</dbReference>
<dbReference type="PANTHER" id="PTHR43798">
    <property type="entry name" value="MONOACYLGLYCEROL LIPASE"/>
    <property type="match status" value="1"/>
</dbReference>
<dbReference type="InterPro" id="IPR029058">
    <property type="entry name" value="AB_hydrolase_fold"/>
</dbReference>
<evidence type="ECO:0000313" key="2">
    <source>
        <dbReference type="EMBL" id="GGE69414.1"/>
    </source>
</evidence>
<reference evidence="2" key="1">
    <citation type="journal article" date="2014" name="Int. J. Syst. Evol. Microbiol.">
        <title>Complete genome sequence of Corynebacterium casei LMG S-19264T (=DSM 44701T), isolated from a smear-ripened cheese.</title>
        <authorList>
            <consortium name="US DOE Joint Genome Institute (JGI-PGF)"/>
            <person name="Walter F."/>
            <person name="Albersmeier A."/>
            <person name="Kalinowski J."/>
            <person name="Ruckert C."/>
        </authorList>
    </citation>
    <scope>NUCLEOTIDE SEQUENCE</scope>
    <source>
        <strain evidence="2">CGMCC 1.15388</strain>
    </source>
</reference>
<dbReference type="EMBL" id="BMIS01000006">
    <property type="protein sequence ID" value="GGE69414.1"/>
    <property type="molecule type" value="Genomic_DNA"/>
</dbReference>